<proteinExistence type="predicted"/>
<reference evidence="2" key="2">
    <citation type="submission" date="2025-08" db="UniProtKB">
        <authorList>
            <consortium name="RefSeq"/>
        </authorList>
    </citation>
    <scope>IDENTIFICATION</scope>
</reference>
<evidence type="ECO:0000313" key="2">
    <source>
        <dbReference type="RefSeq" id="XP_017972066.1"/>
    </source>
</evidence>
<dbReference type="Proteomes" id="UP000694886">
    <property type="component" value="Chromosome 2"/>
</dbReference>
<name>A0AB32VZU5_THECC</name>
<protein>
    <submittedName>
        <fullName evidence="2">Uncharacterized protein LOC108660999</fullName>
    </submittedName>
</protein>
<dbReference type="RefSeq" id="XP_017972066.1">
    <property type="nucleotide sequence ID" value="XM_018116577.1"/>
</dbReference>
<evidence type="ECO:0000313" key="1">
    <source>
        <dbReference type="Proteomes" id="UP000694886"/>
    </source>
</evidence>
<dbReference type="KEGG" id="tcc:108660999"/>
<dbReference type="GeneID" id="108660999"/>
<organism evidence="1 2">
    <name type="scientific">Theobroma cacao</name>
    <name type="common">Cacao</name>
    <name type="synonym">Cocoa</name>
    <dbReference type="NCBI Taxonomy" id="3641"/>
    <lineage>
        <taxon>Eukaryota</taxon>
        <taxon>Viridiplantae</taxon>
        <taxon>Streptophyta</taxon>
        <taxon>Embryophyta</taxon>
        <taxon>Tracheophyta</taxon>
        <taxon>Spermatophyta</taxon>
        <taxon>Magnoliopsida</taxon>
        <taxon>eudicotyledons</taxon>
        <taxon>Gunneridae</taxon>
        <taxon>Pentapetalae</taxon>
        <taxon>rosids</taxon>
        <taxon>malvids</taxon>
        <taxon>Malvales</taxon>
        <taxon>Malvaceae</taxon>
        <taxon>Byttnerioideae</taxon>
        <taxon>Theobroma</taxon>
    </lineage>
</organism>
<dbReference type="AlphaFoldDB" id="A0AB32VZU5"/>
<gene>
    <name evidence="2" type="primary">LOC108660999</name>
</gene>
<reference evidence="1" key="1">
    <citation type="journal article" date="1997" name="Nucleic Acids Res.">
        <title>tRNAscan-SE: a program for improved detection of transfer RNA genes in genomic sequence.</title>
        <authorList>
            <person name="Lowe T.M."/>
            <person name="Eddy S.R."/>
        </authorList>
    </citation>
    <scope>NUCLEOTIDE SEQUENCE [LARGE SCALE GENOMIC DNA]</scope>
    <source>
        <strain evidence="1">r\B97-61/B2</strain>
    </source>
</reference>
<sequence length="122" mass="14377">MEAIPTLRKIVALSGPKDNVHPRMCRWDCNQKPKDFYKTIQKLESSDKLWALETLEPTADKAFREYFVDLDVPLSEGNEYVPIRHMEDWSDWGLGARQKKEKLEGEKSLWWHEADAHLRCFS</sequence>
<accession>A0AB32VZU5</accession>
<dbReference type="Gramene" id="Tc02v2_t011450.1">
    <property type="protein sequence ID" value="Tc02v2_p011450.1"/>
    <property type="gene ID" value="Tc02v2_g011450"/>
</dbReference>